<sequence length="96" mass="10789">MIKSFGDKATSDLFHGNSSSKVRKLPTQILESATYKLDILNAATSLDDLSSPPGNRLEALRGDYKGFHSIRINAQWRIVFRWQDSSAYDVAIADYH</sequence>
<dbReference type="RefSeq" id="WP_101074347.1">
    <property type="nucleotide sequence ID" value="NZ_PISP01000006.1"/>
</dbReference>
<gene>
    <name evidence="2" type="ORF">CWD77_14680</name>
</gene>
<evidence type="ECO:0000256" key="1">
    <source>
        <dbReference type="SAM" id="MobiDB-lite"/>
    </source>
</evidence>
<protein>
    <submittedName>
        <fullName evidence="2">Plasmid maintenance system killer protein</fullName>
    </submittedName>
</protein>
<dbReference type="OrthoDB" id="9801102at2"/>
<organism evidence="2 3">
    <name type="scientific">Rhodohalobacter barkolensis</name>
    <dbReference type="NCBI Taxonomy" id="2053187"/>
    <lineage>
        <taxon>Bacteria</taxon>
        <taxon>Pseudomonadati</taxon>
        <taxon>Balneolota</taxon>
        <taxon>Balneolia</taxon>
        <taxon>Balneolales</taxon>
        <taxon>Balneolaceae</taxon>
        <taxon>Rhodohalobacter</taxon>
    </lineage>
</organism>
<dbReference type="SUPFAM" id="SSF143011">
    <property type="entry name" value="RelE-like"/>
    <property type="match status" value="1"/>
</dbReference>
<accession>A0A2N0VEM9</accession>
<dbReference type="PANTHER" id="PTHR40266">
    <property type="entry name" value="TOXIN HIGB-1"/>
    <property type="match status" value="1"/>
</dbReference>
<comment type="caution">
    <text evidence="2">The sequence shown here is derived from an EMBL/GenBank/DDBJ whole genome shotgun (WGS) entry which is preliminary data.</text>
</comment>
<dbReference type="InterPro" id="IPR035093">
    <property type="entry name" value="RelE/ParE_toxin_dom_sf"/>
</dbReference>
<evidence type="ECO:0000313" key="3">
    <source>
        <dbReference type="Proteomes" id="UP000233398"/>
    </source>
</evidence>
<dbReference type="PANTHER" id="PTHR40266:SF2">
    <property type="entry name" value="TOXIN HIGB-1"/>
    <property type="match status" value="1"/>
</dbReference>
<evidence type="ECO:0000313" key="2">
    <source>
        <dbReference type="EMBL" id="PKD42651.1"/>
    </source>
</evidence>
<dbReference type="Gene3D" id="3.30.2310.20">
    <property type="entry name" value="RelE-like"/>
    <property type="match status" value="1"/>
</dbReference>
<feature type="region of interest" description="Disordered" evidence="1">
    <location>
        <begin position="1"/>
        <end position="21"/>
    </location>
</feature>
<dbReference type="AlphaFoldDB" id="A0A2N0VEM9"/>
<proteinExistence type="predicted"/>
<reference evidence="2 3" key="1">
    <citation type="submission" date="2017-11" db="EMBL/GenBank/DDBJ databases">
        <title>Rhodohalobacter 15182 sp. nov., isolated from a salt lake.</title>
        <authorList>
            <person name="Han S."/>
        </authorList>
    </citation>
    <scope>NUCLEOTIDE SEQUENCE [LARGE SCALE GENOMIC DNA]</scope>
    <source>
        <strain evidence="2 3">15182</strain>
    </source>
</reference>
<dbReference type="EMBL" id="PISP01000006">
    <property type="protein sequence ID" value="PKD42651.1"/>
    <property type="molecule type" value="Genomic_DNA"/>
</dbReference>
<dbReference type="Pfam" id="PF05015">
    <property type="entry name" value="HigB-like_toxin"/>
    <property type="match status" value="1"/>
</dbReference>
<feature type="compositionally biased region" description="Basic and acidic residues" evidence="1">
    <location>
        <begin position="1"/>
        <end position="10"/>
    </location>
</feature>
<keyword evidence="3" id="KW-1185">Reference proteome</keyword>
<dbReference type="InterPro" id="IPR007711">
    <property type="entry name" value="HigB-1"/>
</dbReference>
<name>A0A2N0VEM9_9BACT</name>
<dbReference type="Proteomes" id="UP000233398">
    <property type="component" value="Unassembled WGS sequence"/>
</dbReference>